<keyword evidence="2" id="KW-1185">Reference proteome</keyword>
<gene>
    <name evidence="1" type="ORF">INF28_08685</name>
</gene>
<evidence type="ECO:0000313" key="1">
    <source>
        <dbReference type="EMBL" id="MBE5040534.1"/>
    </source>
</evidence>
<reference evidence="1" key="1">
    <citation type="submission" date="2020-10" db="EMBL/GenBank/DDBJ databases">
        <title>ChiBAC.</title>
        <authorList>
            <person name="Zenner C."/>
            <person name="Hitch T.C.A."/>
            <person name="Clavel T."/>
        </authorList>
    </citation>
    <scope>NUCLEOTIDE SEQUENCE</scope>
    <source>
        <strain evidence="1">DSM 107454</strain>
    </source>
</reference>
<protein>
    <submittedName>
        <fullName evidence="1">Uncharacterized protein</fullName>
    </submittedName>
</protein>
<dbReference type="AlphaFoldDB" id="A0A9D5M6N5"/>
<proteinExistence type="predicted"/>
<evidence type="ECO:0000313" key="2">
    <source>
        <dbReference type="Proteomes" id="UP000806542"/>
    </source>
</evidence>
<comment type="caution">
    <text evidence="1">The sequence shown here is derived from an EMBL/GenBank/DDBJ whole genome shotgun (WGS) entry which is preliminary data.</text>
</comment>
<organism evidence="1 2">
    <name type="scientific">Ructibacterium gallinarum</name>
    <dbReference type="NCBI Taxonomy" id="2779355"/>
    <lineage>
        <taxon>Bacteria</taxon>
        <taxon>Bacillati</taxon>
        <taxon>Bacillota</taxon>
        <taxon>Clostridia</taxon>
        <taxon>Eubacteriales</taxon>
        <taxon>Oscillospiraceae</taxon>
        <taxon>Ructibacterium</taxon>
    </lineage>
</organism>
<dbReference type="EMBL" id="JADCKB010000017">
    <property type="protein sequence ID" value="MBE5040534.1"/>
    <property type="molecule type" value="Genomic_DNA"/>
</dbReference>
<name>A0A9D5M6N5_9FIRM</name>
<sequence length="76" mass="8611">MKSLKIKTEGGYLIATAAPDPDFPGIDVEFVPDDEPIEHTRPRVLFEKSNIGPLRVLIWADKHNEDYTNEVVFNSI</sequence>
<dbReference type="RefSeq" id="WP_226393087.1">
    <property type="nucleotide sequence ID" value="NZ_JADCKB010000017.1"/>
</dbReference>
<dbReference type="Proteomes" id="UP000806542">
    <property type="component" value="Unassembled WGS sequence"/>
</dbReference>
<accession>A0A9D5M6N5</accession>